<dbReference type="PANTHER" id="PTHR21666">
    <property type="entry name" value="PEPTIDASE-RELATED"/>
    <property type="match status" value="1"/>
</dbReference>
<organism evidence="7 8">
    <name type="scientific">Acetobacterium malicum</name>
    <dbReference type="NCBI Taxonomy" id="52692"/>
    <lineage>
        <taxon>Bacteria</taxon>
        <taxon>Bacillati</taxon>
        <taxon>Bacillota</taxon>
        <taxon>Clostridia</taxon>
        <taxon>Eubacteriales</taxon>
        <taxon>Eubacteriaceae</taxon>
        <taxon>Acetobacterium</taxon>
    </lineage>
</organism>
<evidence type="ECO:0000259" key="5">
    <source>
        <dbReference type="Pfam" id="PF01551"/>
    </source>
</evidence>
<feature type="region of interest" description="Disordered" evidence="3">
    <location>
        <begin position="244"/>
        <end position="286"/>
    </location>
</feature>
<dbReference type="Gene3D" id="2.70.70.10">
    <property type="entry name" value="Glucose Permease (Domain IIA)"/>
    <property type="match status" value="1"/>
</dbReference>
<feature type="chain" id="PRO_5047050753" evidence="4">
    <location>
        <begin position="27"/>
        <end position="413"/>
    </location>
</feature>
<evidence type="ECO:0000256" key="1">
    <source>
        <dbReference type="ARBA" id="ARBA00022729"/>
    </source>
</evidence>
<evidence type="ECO:0000256" key="3">
    <source>
        <dbReference type="SAM" id="MobiDB-lite"/>
    </source>
</evidence>
<dbReference type="Gene3D" id="6.10.250.3150">
    <property type="match status" value="1"/>
</dbReference>
<gene>
    <name evidence="7" type="ORF">GH811_05755</name>
</gene>
<evidence type="ECO:0000256" key="2">
    <source>
        <dbReference type="SAM" id="Coils"/>
    </source>
</evidence>
<feature type="domain" description="Peptidoglycan hydrolase PcsB coiled-coil" evidence="6">
    <location>
        <begin position="100"/>
        <end position="169"/>
    </location>
</feature>
<evidence type="ECO:0000313" key="8">
    <source>
        <dbReference type="Proteomes" id="UP000622405"/>
    </source>
</evidence>
<evidence type="ECO:0000259" key="6">
    <source>
        <dbReference type="Pfam" id="PF24568"/>
    </source>
</evidence>
<dbReference type="InterPro" id="IPR016047">
    <property type="entry name" value="M23ase_b-sheet_dom"/>
</dbReference>
<feature type="coiled-coil region" evidence="2">
    <location>
        <begin position="47"/>
        <end position="109"/>
    </location>
</feature>
<evidence type="ECO:0000313" key="7">
    <source>
        <dbReference type="EMBL" id="MBC3899119.1"/>
    </source>
</evidence>
<dbReference type="Pfam" id="PF01551">
    <property type="entry name" value="Peptidase_M23"/>
    <property type="match status" value="1"/>
</dbReference>
<keyword evidence="8" id="KW-1185">Reference proteome</keyword>
<name>A0ABR6YVC2_9FIRM</name>
<dbReference type="InterPro" id="IPR057309">
    <property type="entry name" value="PcsB_CC"/>
</dbReference>
<dbReference type="InterPro" id="IPR011055">
    <property type="entry name" value="Dup_hybrid_motif"/>
</dbReference>
<dbReference type="EMBL" id="WJBE01000004">
    <property type="protein sequence ID" value="MBC3899119.1"/>
    <property type="molecule type" value="Genomic_DNA"/>
</dbReference>
<protein>
    <submittedName>
        <fullName evidence="7">Peptidoglycan DD-metalloendopeptidase family protein</fullName>
    </submittedName>
</protein>
<evidence type="ECO:0000256" key="4">
    <source>
        <dbReference type="SAM" id="SignalP"/>
    </source>
</evidence>
<dbReference type="SUPFAM" id="SSF51261">
    <property type="entry name" value="Duplicated hybrid motif"/>
    <property type="match status" value="1"/>
</dbReference>
<proteinExistence type="predicted"/>
<keyword evidence="2" id="KW-0175">Coiled coil</keyword>
<dbReference type="CDD" id="cd12797">
    <property type="entry name" value="M23_peptidase"/>
    <property type="match status" value="1"/>
</dbReference>
<dbReference type="Proteomes" id="UP000622405">
    <property type="component" value="Unassembled WGS sequence"/>
</dbReference>
<dbReference type="RefSeq" id="WP_186893674.1">
    <property type="nucleotide sequence ID" value="NZ_WJBE01000004.1"/>
</dbReference>
<reference evidence="7 8" key="1">
    <citation type="journal article" date="2020" name="mSystems">
        <title>Defining Genomic and Predicted Metabolic Features of the Acetobacterium Genus.</title>
        <authorList>
            <person name="Ross D.E."/>
            <person name="Marshall C.W."/>
            <person name="Gulliver D."/>
            <person name="May H.D."/>
            <person name="Norman R.S."/>
        </authorList>
    </citation>
    <scope>NUCLEOTIDE SEQUENCE [LARGE SCALE GENOMIC DNA]</scope>
    <source>
        <strain evidence="7 8">DSM 4132</strain>
    </source>
</reference>
<feature type="compositionally biased region" description="Gly residues" evidence="3">
    <location>
        <begin position="261"/>
        <end position="282"/>
    </location>
</feature>
<keyword evidence="1 4" id="KW-0732">Signal</keyword>
<feature type="signal peptide" evidence="4">
    <location>
        <begin position="1"/>
        <end position="26"/>
    </location>
</feature>
<sequence length="413" mass="43596">MKKHRIVSGIVTGSLVLAFLTAPVNAASLTEQLAQSNARQAAAKYQVDMTQNTINGIEEEISKVNEEVNRISGVIGAINGELSTIEGNIAKKQEELKIAEAKKLEQEEAMSDRVRAMYMYGNGSIMEFIFSASDFSDFITKLDMSRYIMTADKDSLNALEETKKVIDEKKLSIEADRLKTVEKKTEQEVVLTQQEQVLAQKDQLLAQNQSTLDEYKAIEEAEAATSADIEGQLQAYYEQQRAAAEQAAAQNSGNSGATDGTAGGEGGDTSTPGGGDTSGGGTTAPPEYSSSYVWPCGGNITSEFGWRIHPIYGDSRFHAGVDIGASSGTPVACAGNGTVISAGWNGGYGNCVIVDIGNGLSAVYAHLSAINVSSGETVSAGQTVGAVGSTGDSTGSHLHYEVRLYGSPVSPYI</sequence>
<feature type="domain" description="M23ase beta-sheet core" evidence="5">
    <location>
        <begin position="316"/>
        <end position="411"/>
    </location>
</feature>
<feature type="compositionally biased region" description="Low complexity" evidence="3">
    <location>
        <begin position="244"/>
        <end position="260"/>
    </location>
</feature>
<dbReference type="Pfam" id="PF24568">
    <property type="entry name" value="CC_PcsB"/>
    <property type="match status" value="1"/>
</dbReference>
<dbReference type="InterPro" id="IPR050570">
    <property type="entry name" value="Cell_wall_metabolism_enzyme"/>
</dbReference>
<comment type="caution">
    <text evidence="7">The sequence shown here is derived from an EMBL/GenBank/DDBJ whole genome shotgun (WGS) entry which is preliminary data.</text>
</comment>
<accession>A0ABR6YVC2</accession>
<dbReference type="PANTHER" id="PTHR21666:SF289">
    <property type="entry name" value="L-ALA--D-GLU ENDOPEPTIDASE"/>
    <property type="match status" value="1"/>
</dbReference>